<dbReference type="InterPro" id="IPR007709">
    <property type="entry name" value="N-FG_amidohydro"/>
</dbReference>
<evidence type="ECO:0000313" key="2">
    <source>
        <dbReference type="Proteomes" id="UP000059074"/>
    </source>
</evidence>
<keyword evidence="1" id="KW-0378">Hydrolase</keyword>
<dbReference type="RefSeq" id="WP_068459407.1">
    <property type="nucleotide sequence ID" value="NZ_LMTR01000026.1"/>
</dbReference>
<dbReference type="STRING" id="121290.APY04_0533"/>
<dbReference type="Pfam" id="PF05013">
    <property type="entry name" value="FGase"/>
    <property type="match status" value="1"/>
</dbReference>
<reference evidence="1 2" key="1">
    <citation type="submission" date="2015-10" db="EMBL/GenBank/DDBJ databases">
        <title>Transcriptomic analysis of a linuron degrading triple-species bacterial consortium.</title>
        <authorList>
            <person name="Albers P."/>
        </authorList>
    </citation>
    <scope>NUCLEOTIDE SEQUENCE [LARGE SCALE GENOMIC DNA]</scope>
    <source>
        <strain evidence="1 2">WDL6</strain>
    </source>
</reference>
<comment type="caution">
    <text evidence="1">The sequence shown here is derived from an EMBL/GenBank/DDBJ whole genome shotgun (WGS) entry which is preliminary data.</text>
</comment>
<dbReference type="PATRIC" id="fig|121290.4.peg.2562"/>
<dbReference type="Proteomes" id="UP000059074">
    <property type="component" value="Unassembled WGS sequence"/>
</dbReference>
<dbReference type="OrthoDB" id="9802050at2"/>
<name>A0A109BNL4_HYPSL</name>
<accession>A0A109BNL4</accession>
<proteinExistence type="predicted"/>
<evidence type="ECO:0000313" key="1">
    <source>
        <dbReference type="EMBL" id="KWT71282.1"/>
    </source>
</evidence>
<sequence>MPARDAPIIPAELLPPYTVTEPERQVAPFVFCSPHSGRIYPQSFIAQSRLTPLCLRKSEDCFVDELIAPVAELGVPLISARFPRAFLDVNREPYEFDPEIFDEPLPDYANTQSVRVAGGLGTIARIVADGEEIYRHKISLADALARVQQLYIPFHAALCELVETTRQRFGYAILIDCHSMPSSSMASFGGPRPDIVLGDRFGASADNKISRFLRDTLTNLGYKVHMNRPYAGGYITEHYGRPARNVHAVQIEINRGLYIDERTLRLKKSFATLQRDLQTLAGPLLNELPAMLEYRAAAE</sequence>
<dbReference type="GO" id="GO:0050129">
    <property type="term" value="F:N-formylglutamate deformylase activity"/>
    <property type="evidence" value="ECO:0007669"/>
    <property type="project" value="UniProtKB-EC"/>
</dbReference>
<organism evidence="1 2">
    <name type="scientific">Hyphomicrobium sulfonivorans</name>
    <dbReference type="NCBI Taxonomy" id="121290"/>
    <lineage>
        <taxon>Bacteria</taxon>
        <taxon>Pseudomonadati</taxon>
        <taxon>Pseudomonadota</taxon>
        <taxon>Alphaproteobacteria</taxon>
        <taxon>Hyphomicrobiales</taxon>
        <taxon>Hyphomicrobiaceae</taxon>
        <taxon>Hyphomicrobium</taxon>
    </lineage>
</organism>
<protein>
    <submittedName>
        <fullName evidence="1">N-formylglutamate deformylase</fullName>
        <ecNumber evidence="1">3.5.1.68</ecNumber>
    </submittedName>
</protein>
<dbReference type="SUPFAM" id="SSF53187">
    <property type="entry name" value="Zn-dependent exopeptidases"/>
    <property type="match status" value="1"/>
</dbReference>
<dbReference type="Gene3D" id="3.40.630.40">
    <property type="entry name" value="Zn-dependent exopeptidases"/>
    <property type="match status" value="1"/>
</dbReference>
<dbReference type="EMBL" id="LMTR01000026">
    <property type="protein sequence ID" value="KWT71282.1"/>
    <property type="molecule type" value="Genomic_DNA"/>
</dbReference>
<dbReference type="AlphaFoldDB" id="A0A109BNL4"/>
<keyword evidence="2" id="KW-1185">Reference proteome</keyword>
<dbReference type="EC" id="3.5.1.68" evidence="1"/>
<gene>
    <name evidence="1" type="ORF">APY04_0533</name>
</gene>